<evidence type="ECO:0000256" key="3">
    <source>
        <dbReference type="ARBA" id="ARBA00022679"/>
    </source>
</evidence>
<comment type="cofactor">
    <cofactor evidence="1 7 9">
        <name>pyridoxal 5'-phosphate</name>
        <dbReference type="ChEBI" id="CHEBI:597326"/>
    </cofactor>
</comment>
<dbReference type="InterPro" id="IPR015424">
    <property type="entry name" value="PyrdxlP-dep_Trfase"/>
</dbReference>
<name>A0AB38FZL1_9ENTR</name>
<dbReference type="PANTHER" id="PTHR42778">
    <property type="entry name" value="2-AMINOETHYLPHOSPHONATE--PYRUVATE TRANSAMINASE"/>
    <property type="match status" value="1"/>
</dbReference>
<comment type="catalytic activity">
    <reaction evidence="6 7">
        <text>(2-aminoethyl)phosphonate + pyruvate = phosphonoacetaldehyde + L-alanine</text>
        <dbReference type="Rhea" id="RHEA:17021"/>
        <dbReference type="ChEBI" id="CHEBI:15361"/>
        <dbReference type="ChEBI" id="CHEBI:57418"/>
        <dbReference type="ChEBI" id="CHEBI:57972"/>
        <dbReference type="ChEBI" id="CHEBI:58383"/>
        <dbReference type="EC" id="2.6.1.37"/>
    </reaction>
</comment>
<evidence type="ECO:0000256" key="4">
    <source>
        <dbReference type="ARBA" id="ARBA00022898"/>
    </source>
</evidence>
<dbReference type="GO" id="GO:0019700">
    <property type="term" value="P:organic phosphonate catabolic process"/>
    <property type="evidence" value="ECO:0007669"/>
    <property type="project" value="UniProtKB-UniRule"/>
</dbReference>
<dbReference type="NCBIfam" id="TIGR03301">
    <property type="entry name" value="PhnW-AepZ"/>
    <property type="match status" value="1"/>
</dbReference>
<dbReference type="EMBL" id="UAVL01000018">
    <property type="protein sequence ID" value="SQA64201.1"/>
    <property type="molecule type" value="Genomic_DNA"/>
</dbReference>
<protein>
    <recommendedName>
        <fullName evidence="7">2-aminoethylphosphonate--pyruvate transaminase</fullName>
        <ecNumber evidence="7">2.6.1.37</ecNumber>
    </recommendedName>
    <alternativeName>
        <fullName evidence="7">2-aminoethylphosphonate aminotransferase</fullName>
    </alternativeName>
    <alternativeName>
        <fullName evidence="7">AEP transaminase</fullName>
        <shortName evidence="7">AEPT</shortName>
    </alternativeName>
</protein>
<sequence>MVKLMTSRNYLLLTPGPLTTSRTVKEAMLFDSCTWDDDYNLGVVQTIRQQLVALATTAEGYTSVLLQGSGSYAVEAVLGSVVGQQGKVLIVNNGAYGARMAEMATLMGIAHHHYDCGEISRPDVQALDEILRNDPAITHIAMVHCETTTGMLNPIAEVATLATRYDKRYIVDAMSSFGGIPLDMAALNIDFLISSANKCIQGVPGFGFVIARQRELEKCQGRSRSLSLDLYAQWRCMEDNHGKWRFTSPTHTVLAFAQALKELAEEGGISARHQRYQQNQRSLVAGMRKLGFEPLLADALHSPVITAFYSPADPQYRFKDFYQHLKNQGFVIYPGKVSQSDCFRIGNIGEVYASDIAALLNAIQHAMYWKR</sequence>
<comment type="function">
    <text evidence="7">Involved in phosphonate degradation.</text>
</comment>
<keyword evidence="2 7" id="KW-0032">Aminotransferase</keyword>
<dbReference type="SUPFAM" id="SSF53383">
    <property type="entry name" value="PLP-dependent transferases"/>
    <property type="match status" value="1"/>
</dbReference>
<dbReference type="InterPro" id="IPR024169">
    <property type="entry name" value="SP_NH2Trfase/AEP_transaminase"/>
</dbReference>
<evidence type="ECO:0000256" key="7">
    <source>
        <dbReference type="HAMAP-Rule" id="MF_01376"/>
    </source>
</evidence>
<keyword evidence="3 7" id="KW-0808">Transferase</keyword>
<evidence type="ECO:0000259" key="10">
    <source>
        <dbReference type="Pfam" id="PF00266"/>
    </source>
</evidence>
<dbReference type="InterPro" id="IPR015422">
    <property type="entry name" value="PyrdxlP-dep_Trfase_small"/>
</dbReference>
<evidence type="ECO:0000256" key="5">
    <source>
        <dbReference type="ARBA" id="ARBA00023317"/>
    </source>
</evidence>
<dbReference type="NCBIfam" id="NF010006">
    <property type="entry name" value="PRK13479.1"/>
    <property type="match status" value="1"/>
</dbReference>
<proteinExistence type="inferred from homology"/>
<dbReference type="AlphaFoldDB" id="A0AB38FZL1"/>
<accession>A0AB38FZL1</accession>
<comment type="similarity">
    <text evidence="7">Belongs to the class-V pyridoxal-phosphate-dependent aminotransferase family. PhnW subfamily.</text>
</comment>
<dbReference type="GO" id="GO:0047304">
    <property type="term" value="F:2-aminoethylphosphonate-pyruvate transaminase activity"/>
    <property type="evidence" value="ECO:0007669"/>
    <property type="project" value="UniProtKB-UniRule"/>
</dbReference>
<reference evidence="11 12" key="1">
    <citation type="submission" date="2018-06" db="EMBL/GenBank/DDBJ databases">
        <authorList>
            <consortium name="Pathogen Informatics"/>
            <person name="Doyle S."/>
        </authorList>
    </citation>
    <scope>NUCLEOTIDE SEQUENCE [LARGE SCALE GENOMIC DNA]</scope>
    <source>
        <strain evidence="11 12">NCTC11967</strain>
    </source>
</reference>
<dbReference type="HAMAP" id="MF_01376">
    <property type="entry name" value="PhnW_aminotrans_5"/>
    <property type="match status" value="1"/>
</dbReference>
<dbReference type="Proteomes" id="UP000251313">
    <property type="component" value="Unassembled WGS sequence"/>
</dbReference>
<feature type="binding site" evidence="8">
    <location>
        <position position="344"/>
    </location>
    <ligand>
        <name>substrate</name>
    </ligand>
</feature>
<keyword evidence="5 7" id="KW-0670">Pyruvate</keyword>
<dbReference type="NCBIfam" id="TIGR02326">
    <property type="entry name" value="transamin_PhnW"/>
    <property type="match status" value="1"/>
</dbReference>
<comment type="caution">
    <text evidence="11">The sequence shown here is derived from an EMBL/GenBank/DDBJ whole genome shotgun (WGS) entry which is preliminary data.</text>
</comment>
<dbReference type="EC" id="2.6.1.37" evidence="7"/>
<dbReference type="PIRSF" id="PIRSF000524">
    <property type="entry name" value="SPT"/>
    <property type="match status" value="1"/>
</dbReference>
<evidence type="ECO:0000256" key="2">
    <source>
        <dbReference type="ARBA" id="ARBA00022576"/>
    </source>
</evidence>
<dbReference type="InterPro" id="IPR000192">
    <property type="entry name" value="Aminotrans_V_dom"/>
</dbReference>
<keyword evidence="4 7" id="KW-0663">Pyridoxal phosphate</keyword>
<dbReference type="InterPro" id="IPR015421">
    <property type="entry name" value="PyrdxlP-dep_Trfase_major"/>
</dbReference>
<dbReference type="Pfam" id="PF00266">
    <property type="entry name" value="Aminotran_5"/>
    <property type="match status" value="1"/>
</dbReference>
<evidence type="ECO:0000313" key="11">
    <source>
        <dbReference type="EMBL" id="SQA64201.1"/>
    </source>
</evidence>
<feature type="modified residue" description="N6-(pyridoxal phosphate)lysine" evidence="7 9">
    <location>
        <position position="198"/>
    </location>
</feature>
<comment type="subunit">
    <text evidence="7">Homodimer.</text>
</comment>
<dbReference type="Gene3D" id="3.90.1150.10">
    <property type="entry name" value="Aspartate Aminotransferase, domain 1"/>
    <property type="match status" value="1"/>
</dbReference>
<feature type="domain" description="Aminotransferase class V" evidence="10">
    <location>
        <begin position="44"/>
        <end position="308"/>
    </location>
</feature>
<evidence type="ECO:0000256" key="8">
    <source>
        <dbReference type="PIRSR" id="PIRSR000524-1"/>
    </source>
</evidence>
<evidence type="ECO:0000313" key="12">
    <source>
        <dbReference type="Proteomes" id="UP000251313"/>
    </source>
</evidence>
<evidence type="ECO:0000256" key="9">
    <source>
        <dbReference type="PIRSR" id="PIRSR000524-50"/>
    </source>
</evidence>
<dbReference type="Gene3D" id="3.40.640.10">
    <property type="entry name" value="Type I PLP-dependent aspartate aminotransferase-like (Major domain)"/>
    <property type="match status" value="1"/>
</dbReference>
<dbReference type="PANTHER" id="PTHR42778:SF1">
    <property type="entry name" value="2-AMINOETHYLPHOSPHONATE--PYRUVATE TRANSAMINASE"/>
    <property type="match status" value="1"/>
</dbReference>
<organism evidence="11 12">
    <name type="scientific">Yokenella regensburgei</name>
    <dbReference type="NCBI Taxonomy" id="158877"/>
    <lineage>
        <taxon>Bacteria</taxon>
        <taxon>Pseudomonadati</taxon>
        <taxon>Pseudomonadota</taxon>
        <taxon>Gammaproteobacteria</taxon>
        <taxon>Enterobacterales</taxon>
        <taxon>Enterobacteriaceae</taxon>
        <taxon>Yokenella</taxon>
    </lineage>
</organism>
<evidence type="ECO:0000256" key="6">
    <source>
        <dbReference type="ARBA" id="ARBA00049460"/>
    </source>
</evidence>
<dbReference type="InterPro" id="IPR012703">
    <property type="entry name" value="NH2EtPonate_pyrv_transaminase"/>
</dbReference>
<evidence type="ECO:0000256" key="1">
    <source>
        <dbReference type="ARBA" id="ARBA00001933"/>
    </source>
</evidence>
<gene>
    <name evidence="7 11" type="primary">phnW</name>
    <name evidence="11" type="ORF">NCTC11967_03298</name>
</gene>